<dbReference type="AlphaFoldDB" id="A0A833Z4M6"/>
<dbReference type="InterPro" id="IPR052865">
    <property type="entry name" value="Zinc_finger_BED"/>
</dbReference>
<accession>A0A833Z4M6</accession>
<sequence>MSEVEKIKKLPEGHAPSESVSLMTRPQSPPATVTSPASGFHTRATSTSCGRGGGAQGDQPDIEVKVEFVNVEETASSGHRITPSGSQKGSERDLLPRRKRPRLLPKGSSIPSPDQVFLEEKEQGALGLRICSRKRRACSQWRPGFYSAASRAKNQASPGQNKPKGDSEPCVLKSVLGQEPSVQPKKKVCKQKARGPRGVRLRAGKKSRDPVLSPGLAPPTPVPVQATSLDRSAVGQPSESEETRQADVLIASLDREMRRPKKWKKRHSLPRGGEKSSLLSSQKPPGLKKRVRTVKETKGWASRGCCLGPQDTTGQMLTLDVRQFFTTDRENMCHVFCTLCHTSIRHGLGRERPVTAGSGREGAGAVGTHRRLSAGAPSLVQEGISPSGHCPSDSLSEDNDRQLAPARVEWLFLAPPPLPTPIRYRPTAPPVAVVGDQEGPCAPSQPRSQAWNRSIAELLCSLALPLSFLSSPPFRRFMAQVDPDYCLPPPAAFSDEALPLLHEVVGEQVRQEMQQAAGSRVHLTMSTATQDVVMQDYVALTAHWVVMQRGSWQVVSGSSRKQAVLWVRGLPPESTAEDRQRELQEQVRLWLGHGSLQPGFLVSSGCPGLEPTVTMEGYTHIPCFAHCLNSVVGNFLCHHHSVQIILSTARAICSHFQGSAEARRLLMQLQRRCGLPTHQPSWALSDHWASAYRLMEWLVEQQQPLREYEAKHHLGSAGMGLSATFWSLTNSLVMLLRPFQMVVQEASAPQASLSQVLPQLRYLHIFLEQVPAHFEEQGSGEAGAAVRLARGLALQLSTDCQLSELFYHEEFVLATLLDPRFKGQLEAILPVGADIDHWMQVLVYKVKEIMVSEYSFPPSPFLQSPKAVSGDTTQSGRIARGPRAKRKGHKDPVQRGSSPGCSLLGQGEKSLLEQLESVGLVASQRSGASLSTENHLATVIVRKYLRENKPVGAQEDPLAYWEKRRAVWPALARLATMYLSCPATSASSGSVLASLDSPTIVENSSPLPVETVEHLLFLKTNLDNFPNYTSSPPTRPGGGMAEGGQTREPGPRV</sequence>
<name>A0A833Z4M6_9CHIR</name>
<feature type="compositionally biased region" description="Polar residues" evidence="1">
    <location>
        <begin position="18"/>
        <end position="49"/>
    </location>
</feature>
<reference evidence="3 4" key="1">
    <citation type="journal article" date="2020" name="Nature">
        <title>Six reference-quality genomes reveal evolution of bat adaptations.</title>
        <authorList>
            <person name="Jebb D."/>
            <person name="Huang Z."/>
            <person name="Pippel M."/>
            <person name="Hughes G.M."/>
            <person name="Lavrichenko K."/>
            <person name="Devanna P."/>
            <person name="Winkler S."/>
            <person name="Jermiin L.S."/>
            <person name="Skirmuntt E.C."/>
            <person name="Katzourakis A."/>
            <person name="Burkitt-Gray L."/>
            <person name="Ray D.A."/>
            <person name="Sullivan K.A.M."/>
            <person name="Roscito J.G."/>
            <person name="Kirilenko B.M."/>
            <person name="Davalos L.M."/>
            <person name="Corthals A.P."/>
            <person name="Power M.L."/>
            <person name="Jones G."/>
            <person name="Ransome R.D."/>
            <person name="Dechmann D.K.N."/>
            <person name="Locatelli A.G."/>
            <person name="Puechmaille S.J."/>
            <person name="Fedrigo O."/>
            <person name="Jarvis E.D."/>
            <person name="Hiller M."/>
            <person name="Vernes S.C."/>
            <person name="Myers E.W."/>
            <person name="Teeling E.C."/>
        </authorList>
    </citation>
    <scope>NUCLEOTIDE SEQUENCE [LARGE SCALE GENOMIC DNA]</scope>
    <source>
        <strain evidence="3">Bat1K_MPI-CBG_1</strain>
    </source>
</reference>
<feature type="region of interest" description="Disordered" evidence="1">
    <location>
        <begin position="863"/>
        <end position="903"/>
    </location>
</feature>
<gene>
    <name evidence="3" type="ORF">HJG60_020489</name>
</gene>
<feature type="region of interest" description="Disordered" evidence="1">
    <location>
        <begin position="1026"/>
        <end position="1053"/>
    </location>
</feature>
<comment type="caution">
    <text evidence="3">The sequence shown here is derived from an EMBL/GenBank/DDBJ whole genome shotgun (WGS) entry which is preliminary data.</text>
</comment>
<dbReference type="SUPFAM" id="SSF53098">
    <property type="entry name" value="Ribonuclease H-like"/>
    <property type="match status" value="1"/>
</dbReference>
<feature type="compositionally biased region" description="Basic and acidic residues" evidence="1">
    <location>
        <begin position="1"/>
        <end position="12"/>
    </location>
</feature>
<evidence type="ECO:0000256" key="1">
    <source>
        <dbReference type="SAM" id="MobiDB-lite"/>
    </source>
</evidence>
<proteinExistence type="predicted"/>
<dbReference type="Pfam" id="PF05699">
    <property type="entry name" value="Dimer_Tnp_hAT"/>
    <property type="match status" value="1"/>
</dbReference>
<feature type="compositionally biased region" description="Polar residues" evidence="1">
    <location>
        <begin position="73"/>
        <end position="88"/>
    </location>
</feature>
<feature type="domain" description="HAT C-terminal dimerisation" evidence="2">
    <location>
        <begin position="942"/>
        <end position="1022"/>
    </location>
</feature>
<feature type="compositionally biased region" description="Basic residues" evidence="1">
    <location>
        <begin position="184"/>
        <end position="205"/>
    </location>
</feature>
<dbReference type="InterPro" id="IPR008906">
    <property type="entry name" value="HATC_C_dom"/>
</dbReference>
<dbReference type="Proteomes" id="UP000664940">
    <property type="component" value="Unassembled WGS sequence"/>
</dbReference>
<dbReference type="PANTHER" id="PTHR47241">
    <property type="entry name" value="FINGER PROTEIN, PUTATIVE-RELATED"/>
    <property type="match status" value="1"/>
</dbReference>
<evidence type="ECO:0000313" key="3">
    <source>
        <dbReference type="EMBL" id="KAF6087174.1"/>
    </source>
</evidence>
<dbReference type="InterPro" id="IPR012337">
    <property type="entry name" value="RNaseH-like_sf"/>
</dbReference>
<dbReference type="GO" id="GO:0006357">
    <property type="term" value="P:regulation of transcription by RNA polymerase II"/>
    <property type="evidence" value="ECO:0007669"/>
    <property type="project" value="TreeGrafter"/>
</dbReference>
<organism evidence="3 4">
    <name type="scientific">Phyllostomus discolor</name>
    <name type="common">pale spear-nosed bat</name>
    <dbReference type="NCBI Taxonomy" id="89673"/>
    <lineage>
        <taxon>Eukaryota</taxon>
        <taxon>Metazoa</taxon>
        <taxon>Chordata</taxon>
        <taxon>Craniata</taxon>
        <taxon>Vertebrata</taxon>
        <taxon>Euteleostomi</taxon>
        <taxon>Mammalia</taxon>
        <taxon>Eutheria</taxon>
        <taxon>Laurasiatheria</taxon>
        <taxon>Chiroptera</taxon>
        <taxon>Yangochiroptera</taxon>
        <taxon>Phyllostomidae</taxon>
        <taxon>Phyllostominae</taxon>
        <taxon>Phyllostomus</taxon>
    </lineage>
</organism>
<dbReference type="EMBL" id="JABVXQ010000011">
    <property type="protein sequence ID" value="KAF6087174.1"/>
    <property type="molecule type" value="Genomic_DNA"/>
</dbReference>
<feature type="region of interest" description="Disordered" evidence="1">
    <location>
        <begin position="149"/>
        <end position="294"/>
    </location>
</feature>
<protein>
    <submittedName>
        <fullName evidence="3">ZBED6 C-terminal like</fullName>
    </submittedName>
</protein>
<dbReference type="PANTHER" id="PTHR47241:SF3">
    <property type="entry name" value="HAT C-TERMINAL DIMERISATION DOMAIN-CONTAINING PROTEIN"/>
    <property type="match status" value="1"/>
</dbReference>
<feature type="compositionally biased region" description="Polar residues" evidence="1">
    <location>
        <begin position="225"/>
        <end position="238"/>
    </location>
</feature>
<dbReference type="GO" id="GO:0046983">
    <property type="term" value="F:protein dimerization activity"/>
    <property type="evidence" value="ECO:0007669"/>
    <property type="project" value="InterPro"/>
</dbReference>
<feature type="compositionally biased region" description="Basic residues" evidence="1">
    <location>
        <begin position="258"/>
        <end position="269"/>
    </location>
</feature>
<feature type="region of interest" description="Disordered" evidence="1">
    <location>
        <begin position="1"/>
        <end position="116"/>
    </location>
</feature>
<evidence type="ECO:0000313" key="4">
    <source>
        <dbReference type="Proteomes" id="UP000664940"/>
    </source>
</evidence>
<evidence type="ECO:0000259" key="2">
    <source>
        <dbReference type="Pfam" id="PF05699"/>
    </source>
</evidence>
<feature type="compositionally biased region" description="Basic residues" evidence="1">
    <location>
        <begin position="880"/>
        <end position="889"/>
    </location>
</feature>